<dbReference type="SMART" id="SM00100">
    <property type="entry name" value="cNMP"/>
    <property type="match status" value="1"/>
</dbReference>
<feature type="domain" description="Cyclic nucleotide-binding" evidence="4">
    <location>
        <begin position="17"/>
        <end position="116"/>
    </location>
</feature>
<dbReference type="InterPro" id="IPR050397">
    <property type="entry name" value="Env_Response_Regulators"/>
</dbReference>
<dbReference type="InterPro" id="IPR018490">
    <property type="entry name" value="cNMP-bd_dom_sf"/>
</dbReference>
<evidence type="ECO:0000256" key="1">
    <source>
        <dbReference type="ARBA" id="ARBA00023015"/>
    </source>
</evidence>
<reference evidence="7" key="1">
    <citation type="journal article" date="2019" name="Int. J. Syst. Evol. Microbiol.">
        <title>The Global Catalogue of Microorganisms (GCM) 10K type strain sequencing project: providing services to taxonomists for standard genome sequencing and annotation.</title>
        <authorList>
            <consortium name="The Broad Institute Genomics Platform"/>
            <consortium name="The Broad Institute Genome Sequencing Center for Infectious Disease"/>
            <person name="Wu L."/>
            <person name="Ma J."/>
        </authorList>
    </citation>
    <scope>NUCLEOTIDE SEQUENCE [LARGE SCALE GENOMIC DNA]</scope>
    <source>
        <strain evidence="7">JCM 15974</strain>
    </source>
</reference>
<dbReference type="RefSeq" id="WP_343912063.1">
    <property type="nucleotide sequence ID" value="NZ_BAAAGE010000002.1"/>
</dbReference>
<dbReference type="EMBL" id="BAAAGE010000002">
    <property type="protein sequence ID" value="GAA0719520.1"/>
    <property type="molecule type" value="Genomic_DNA"/>
</dbReference>
<dbReference type="PROSITE" id="PS50042">
    <property type="entry name" value="CNMP_BINDING_3"/>
    <property type="match status" value="1"/>
</dbReference>
<evidence type="ECO:0000313" key="6">
    <source>
        <dbReference type="EMBL" id="GAA0719520.1"/>
    </source>
</evidence>
<accession>A0ABP3TWW4</accession>
<dbReference type="Pfam" id="PF13545">
    <property type="entry name" value="HTH_Crp_2"/>
    <property type="match status" value="1"/>
</dbReference>
<dbReference type="PANTHER" id="PTHR24567:SF28">
    <property type="entry name" value="LISTERIOLYSIN REGULATORY PROTEIN"/>
    <property type="match status" value="1"/>
</dbReference>
<dbReference type="PROSITE" id="PS51063">
    <property type="entry name" value="HTH_CRP_2"/>
    <property type="match status" value="1"/>
</dbReference>
<dbReference type="Gene3D" id="2.60.120.10">
    <property type="entry name" value="Jelly Rolls"/>
    <property type="match status" value="1"/>
</dbReference>
<evidence type="ECO:0000313" key="7">
    <source>
        <dbReference type="Proteomes" id="UP001501758"/>
    </source>
</evidence>
<dbReference type="InterPro" id="IPR012318">
    <property type="entry name" value="HTH_CRP"/>
</dbReference>
<evidence type="ECO:0000259" key="5">
    <source>
        <dbReference type="PROSITE" id="PS51063"/>
    </source>
</evidence>
<dbReference type="SMART" id="SM00419">
    <property type="entry name" value="HTH_CRP"/>
    <property type="match status" value="1"/>
</dbReference>
<dbReference type="PRINTS" id="PR00034">
    <property type="entry name" value="HTHCRP"/>
</dbReference>
<dbReference type="SUPFAM" id="SSF51206">
    <property type="entry name" value="cAMP-binding domain-like"/>
    <property type="match status" value="1"/>
</dbReference>
<organism evidence="6 7">
    <name type="scientific">Aquimarina litoralis</name>
    <dbReference type="NCBI Taxonomy" id="584605"/>
    <lineage>
        <taxon>Bacteria</taxon>
        <taxon>Pseudomonadati</taxon>
        <taxon>Bacteroidota</taxon>
        <taxon>Flavobacteriia</taxon>
        <taxon>Flavobacteriales</taxon>
        <taxon>Flavobacteriaceae</taxon>
        <taxon>Aquimarina</taxon>
    </lineage>
</organism>
<proteinExistence type="predicted"/>
<dbReference type="PANTHER" id="PTHR24567">
    <property type="entry name" value="CRP FAMILY TRANSCRIPTIONAL REGULATORY PROTEIN"/>
    <property type="match status" value="1"/>
</dbReference>
<name>A0ABP3TWW4_9FLAO</name>
<dbReference type="Pfam" id="PF00027">
    <property type="entry name" value="cNMP_binding"/>
    <property type="match status" value="1"/>
</dbReference>
<comment type="caution">
    <text evidence="6">The sequence shown here is derived from an EMBL/GenBank/DDBJ whole genome shotgun (WGS) entry which is preliminary data.</text>
</comment>
<feature type="domain" description="HTH crp-type" evidence="5">
    <location>
        <begin position="130"/>
        <end position="199"/>
    </location>
</feature>
<evidence type="ECO:0000259" key="4">
    <source>
        <dbReference type="PROSITE" id="PS50042"/>
    </source>
</evidence>
<dbReference type="SUPFAM" id="SSF46785">
    <property type="entry name" value="Winged helix' DNA-binding domain"/>
    <property type="match status" value="1"/>
</dbReference>
<keyword evidence="1" id="KW-0805">Transcription regulation</keyword>
<dbReference type="InterPro" id="IPR014710">
    <property type="entry name" value="RmlC-like_jellyroll"/>
</dbReference>
<dbReference type="Proteomes" id="UP001501758">
    <property type="component" value="Unassembled WGS sequence"/>
</dbReference>
<dbReference type="InterPro" id="IPR000595">
    <property type="entry name" value="cNMP-bd_dom"/>
</dbReference>
<evidence type="ECO:0000256" key="3">
    <source>
        <dbReference type="ARBA" id="ARBA00023163"/>
    </source>
</evidence>
<keyword evidence="7" id="KW-1185">Reference proteome</keyword>
<keyword evidence="3" id="KW-0804">Transcription</keyword>
<gene>
    <name evidence="6" type="ORF">GCM10009430_18680</name>
</gene>
<evidence type="ECO:0008006" key="8">
    <source>
        <dbReference type="Google" id="ProtNLM"/>
    </source>
</evidence>
<dbReference type="CDD" id="cd00038">
    <property type="entry name" value="CAP_ED"/>
    <property type="match status" value="1"/>
</dbReference>
<dbReference type="InterPro" id="IPR036390">
    <property type="entry name" value="WH_DNA-bd_sf"/>
</dbReference>
<evidence type="ECO:0000256" key="2">
    <source>
        <dbReference type="ARBA" id="ARBA00023125"/>
    </source>
</evidence>
<protein>
    <recommendedName>
        <fullName evidence="8">cAMP-binding domain of CRP or a regulatory subunit of cAMP-dependent protein kinases</fullName>
    </recommendedName>
</protein>
<keyword evidence="2" id="KW-0238">DNA-binding</keyword>
<sequence length="199" mass="23515">MIEEDILIKAGTILKDYKRNEQLFKEGDFAKYYYQIHSGEIKMNNFNDEGKEFIQGIFNKGQSFGEPPLFADFKYPANAEAIIDSKVWQLPKDKFLEILEKNPNIHYKFTSTLASRLYYKAIMVSEISTQEPEHRILRILDYFKNNTKNNEDNTDPYKMKLTRQQLADLTGLRVETVIRAVKKLEQKGKLMIKERKIYR</sequence>